<comment type="function">
    <text evidence="1">Catalyzes the ATP-dependent phosphorylation of thiamine-monophosphate (TMP) to form thiamine-pyrophosphate (TPP), the active form of vitamin B1.</text>
</comment>
<evidence type="ECO:0000259" key="3">
    <source>
        <dbReference type="Pfam" id="PF02769"/>
    </source>
</evidence>
<dbReference type="Gene3D" id="3.30.1330.10">
    <property type="entry name" value="PurM-like, N-terminal domain"/>
    <property type="match status" value="1"/>
</dbReference>
<feature type="binding site" evidence="1">
    <location>
        <position position="27"/>
    </location>
    <ligand>
        <name>Mg(2+)</name>
        <dbReference type="ChEBI" id="CHEBI:18420"/>
        <label>4</label>
    </ligand>
</feature>
<evidence type="ECO:0000313" key="4">
    <source>
        <dbReference type="EMBL" id="SHI01232.1"/>
    </source>
</evidence>
<feature type="domain" description="PurM-like N-terminal" evidence="2">
    <location>
        <begin position="25"/>
        <end position="137"/>
    </location>
</feature>
<dbReference type="GO" id="GO:0009030">
    <property type="term" value="F:thiamine-phosphate kinase activity"/>
    <property type="evidence" value="ECO:0007669"/>
    <property type="project" value="UniProtKB-UniRule"/>
</dbReference>
<dbReference type="CDD" id="cd02194">
    <property type="entry name" value="ThiL"/>
    <property type="match status" value="1"/>
</dbReference>
<reference evidence="5" key="1">
    <citation type="submission" date="2016-11" db="EMBL/GenBank/DDBJ databases">
        <authorList>
            <person name="Varghese N."/>
            <person name="Submissions S."/>
        </authorList>
    </citation>
    <scope>NUCLEOTIDE SEQUENCE [LARGE SCALE GENOMIC DNA]</scope>
    <source>
        <strain evidence="5">CGMCC 1.6496</strain>
    </source>
</reference>
<feature type="binding site" evidence="1">
    <location>
        <position position="209"/>
    </location>
    <ligand>
        <name>Mg(2+)</name>
        <dbReference type="ChEBI" id="CHEBI:18420"/>
        <label>3</label>
    </ligand>
</feature>
<dbReference type="HAMAP" id="MF_02128">
    <property type="entry name" value="TMP_kinase"/>
    <property type="match status" value="1"/>
</dbReference>
<dbReference type="InterPro" id="IPR016188">
    <property type="entry name" value="PurM-like_N"/>
</dbReference>
<feature type="binding site" evidence="1">
    <location>
        <position position="50"/>
    </location>
    <ligand>
        <name>substrate</name>
    </ligand>
</feature>
<protein>
    <recommendedName>
        <fullName evidence="1">Thiamine-monophosphate kinase</fullName>
        <shortName evidence="1">TMP kinase</shortName>
        <shortName evidence="1">Thiamine-phosphate kinase</shortName>
        <ecNumber evidence="1">2.7.4.16</ecNumber>
    </recommendedName>
</protein>
<feature type="binding site" evidence="1">
    <location>
        <position position="120"/>
    </location>
    <ligand>
        <name>Mg(2+)</name>
        <dbReference type="ChEBI" id="CHEBI:18420"/>
        <label>1</label>
    </ligand>
</feature>
<dbReference type="GO" id="GO:0009228">
    <property type="term" value="P:thiamine biosynthetic process"/>
    <property type="evidence" value="ECO:0007669"/>
    <property type="project" value="UniProtKB-KW"/>
</dbReference>
<keyword evidence="1" id="KW-0067">ATP-binding</keyword>
<comment type="similarity">
    <text evidence="1">Belongs to the thiamine-monophosphate kinase family.</text>
</comment>
<keyword evidence="5" id="KW-1185">Reference proteome</keyword>
<feature type="binding site" evidence="1">
    <location>
        <begin position="119"/>
        <end position="120"/>
    </location>
    <ligand>
        <name>ATP</name>
        <dbReference type="ChEBI" id="CHEBI:30616"/>
    </ligand>
</feature>
<name>A0A1M5XNJ5_9BACI</name>
<dbReference type="SUPFAM" id="SSF55326">
    <property type="entry name" value="PurM N-terminal domain-like"/>
    <property type="match status" value="1"/>
</dbReference>
<keyword evidence="1" id="KW-0460">Magnesium</keyword>
<dbReference type="PANTHER" id="PTHR30270">
    <property type="entry name" value="THIAMINE-MONOPHOSPHATE KINASE"/>
    <property type="match status" value="1"/>
</dbReference>
<feature type="binding site" evidence="1">
    <location>
        <position position="72"/>
    </location>
    <ligand>
        <name>Mg(2+)</name>
        <dbReference type="ChEBI" id="CHEBI:18420"/>
        <label>3</label>
    </ligand>
</feature>
<dbReference type="GO" id="GO:0005524">
    <property type="term" value="F:ATP binding"/>
    <property type="evidence" value="ECO:0007669"/>
    <property type="project" value="UniProtKB-UniRule"/>
</dbReference>
<gene>
    <name evidence="1" type="primary">thiL</name>
    <name evidence="4" type="ORF">SAMN05421807_1315</name>
</gene>
<evidence type="ECO:0000313" key="5">
    <source>
        <dbReference type="Proteomes" id="UP000184079"/>
    </source>
</evidence>
<keyword evidence="1 4" id="KW-0418">Kinase</keyword>
<dbReference type="InterPro" id="IPR010918">
    <property type="entry name" value="PurM-like_C_dom"/>
</dbReference>
<feature type="binding site" evidence="1">
    <location>
        <position position="27"/>
    </location>
    <ligand>
        <name>Mg(2+)</name>
        <dbReference type="ChEBI" id="CHEBI:18420"/>
        <label>3</label>
    </ligand>
</feature>
<dbReference type="NCBIfam" id="TIGR01379">
    <property type="entry name" value="thiL"/>
    <property type="match status" value="1"/>
</dbReference>
<dbReference type="Pfam" id="PF00586">
    <property type="entry name" value="AIRS"/>
    <property type="match status" value="1"/>
</dbReference>
<comment type="caution">
    <text evidence="1">Lacks conserved residue(s) required for the propagation of feature annotation.</text>
</comment>
<dbReference type="GO" id="GO:0000287">
    <property type="term" value="F:magnesium ion binding"/>
    <property type="evidence" value="ECO:0007669"/>
    <property type="project" value="UniProtKB-UniRule"/>
</dbReference>
<dbReference type="AlphaFoldDB" id="A0A1M5XNJ5"/>
<evidence type="ECO:0000256" key="1">
    <source>
        <dbReference type="HAMAP-Rule" id="MF_02128"/>
    </source>
</evidence>
<dbReference type="EC" id="2.7.4.16" evidence="1"/>
<feature type="binding site" evidence="1">
    <location>
        <position position="43"/>
    </location>
    <ligand>
        <name>Mg(2+)</name>
        <dbReference type="ChEBI" id="CHEBI:18420"/>
        <label>2</label>
    </ligand>
</feature>
<feature type="binding site" evidence="1">
    <location>
        <position position="318"/>
    </location>
    <ligand>
        <name>substrate</name>
    </ligand>
</feature>
<evidence type="ECO:0000259" key="2">
    <source>
        <dbReference type="Pfam" id="PF00586"/>
    </source>
</evidence>
<proteinExistence type="inferred from homology"/>
<dbReference type="PANTHER" id="PTHR30270:SF0">
    <property type="entry name" value="THIAMINE-MONOPHOSPHATE KINASE"/>
    <property type="match status" value="1"/>
</dbReference>
<keyword evidence="1" id="KW-0784">Thiamine biosynthesis</keyword>
<dbReference type="InterPro" id="IPR036921">
    <property type="entry name" value="PurM-like_N_sf"/>
</dbReference>
<sequence length="322" mass="36310">MDEFEFINTIKQNYYRQSSVVKGIGDDAAVFRQNTKDIVTAVDTFVEGVHFRKDTMSAYDIGFRTLAANISDLAAMGAQPAFYLVSIVFPSHWCPQEVQHIFQGMKAIGSRYNMDLIGGDTVSGNELVLTITVIGYVEKSQARYRHHAKDGDIVFVTGTLGDSQAGYHIITNQKKYKDAAYYTERHRRPVPRVDFALGIPTTVRVALNDVSDGIANEAAEIATASNVSMQLFDEAIPVYKSFFQFSKSDQYQWKYFGGEDFELIGTVAATNWDILVDTAKRVDLQLTQIGKVFYEPDHNHVYINKGNQQLERLLQKGYNHLK</sequence>
<keyword evidence="1" id="KW-0547">Nucleotide-binding</keyword>
<dbReference type="PIRSF" id="PIRSF005303">
    <property type="entry name" value="Thiam_monoph_kin"/>
    <property type="match status" value="1"/>
</dbReference>
<feature type="binding site" evidence="1">
    <location>
        <position position="43"/>
    </location>
    <ligand>
        <name>Mg(2+)</name>
        <dbReference type="ChEBI" id="CHEBI:18420"/>
        <label>1</label>
    </ligand>
</feature>
<organism evidence="4 5">
    <name type="scientific">Virgibacillus chiguensis</name>
    <dbReference type="NCBI Taxonomy" id="411959"/>
    <lineage>
        <taxon>Bacteria</taxon>
        <taxon>Bacillati</taxon>
        <taxon>Bacillota</taxon>
        <taxon>Bacilli</taxon>
        <taxon>Bacillales</taxon>
        <taxon>Bacillaceae</taxon>
        <taxon>Virgibacillus</taxon>
    </lineage>
</organism>
<feature type="binding site" evidence="1">
    <location>
        <position position="211"/>
    </location>
    <ligand>
        <name>ATP</name>
        <dbReference type="ChEBI" id="CHEBI:30616"/>
    </ligand>
</feature>
<dbReference type="OrthoDB" id="9802811at2"/>
<dbReference type="UniPathway" id="UPA00060">
    <property type="reaction ID" value="UER00142"/>
</dbReference>
<feature type="binding site" evidence="1">
    <location>
        <position position="145"/>
    </location>
    <ligand>
        <name>ATP</name>
        <dbReference type="ChEBI" id="CHEBI:30616"/>
    </ligand>
</feature>
<comment type="catalytic activity">
    <reaction evidence="1">
        <text>thiamine phosphate + ATP = thiamine diphosphate + ADP</text>
        <dbReference type="Rhea" id="RHEA:15913"/>
        <dbReference type="ChEBI" id="CHEBI:30616"/>
        <dbReference type="ChEBI" id="CHEBI:37575"/>
        <dbReference type="ChEBI" id="CHEBI:58937"/>
        <dbReference type="ChEBI" id="CHEBI:456216"/>
        <dbReference type="EC" id="2.7.4.16"/>
    </reaction>
</comment>
<dbReference type="SUPFAM" id="SSF56042">
    <property type="entry name" value="PurM C-terminal domain-like"/>
    <property type="match status" value="1"/>
</dbReference>
<accession>A0A1M5XNJ5</accession>
<dbReference type="Proteomes" id="UP000184079">
    <property type="component" value="Unassembled WGS sequence"/>
</dbReference>
<dbReference type="Gene3D" id="3.90.650.10">
    <property type="entry name" value="PurM-like C-terminal domain"/>
    <property type="match status" value="1"/>
</dbReference>
<keyword evidence="1" id="KW-0479">Metal-binding</keyword>
<feature type="domain" description="PurM-like C-terminal" evidence="3">
    <location>
        <begin position="149"/>
        <end position="297"/>
    </location>
</feature>
<dbReference type="GO" id="GO:0009229">
    <property type="term" value="P:thiamine diphosphate biosynthetic process"/>
    <property type="evidence" value="ECO:0007669"/>
    <property type="project" value="UniProtKB-UniRule"/>
</dbReference>
<dbReference type="Pfam" id="PF02769">
    <property type="entry name" value="AIRS_C"/>
    <property type="match status" value="1"/>
</dbReference>
<keyword evidence="1" id="KW-0808">Transferase</keyword>
<feature type="binding site" evidence="1">
    <location>
        <position position="212"/>
    </location>
    <ligand>
        <name>Mg(2+)</name>
        <dbReference type="ChEBI" id="CHEBI:18420"/>
        <label>5</label>
    </ligand>
</feature>
<comment type="pathway">
    <text evidence="1">Cofactor biosynthesis; thiamine diphosphate biosynthesis; thiamine diphosphate from thiamine phosphate: step 1/1.</text>
</comment>
<feature type="binding site" evidence="1">
    <location>
        <position position="72"/>
    </location>
    <ligand>
        <name>Mg(2+)</name>
        <dbReference type="ChEBI" id="CHEBI:18420"/>
        <label>2</label>
    </ligand>
</feature>
<comment type="miscellaneous">
    <text evidence="1">Reaction mechanism of ThiL seems to utilize a direct, inline transfer of the gamma-phosphate of ATP to TMP rather than a phosphorylated enzyme intermediate.</text>
</comment>
<feature type="binding site" evidence="1">
    <location>
        <position position="259"/>
    </location>
    <ligand>
        <name>substrate</name>
    </ligand>
</feature>
<dbReference type="InterPro" id="IPR006283">
    <property type="entry name" value="ThiL-like"/>
</dbReference>
<dbReference type="EMBL" id="FQXD01000031">
    <property type="protein sequence ID" value="SHI01232.1"/>
    <property type="molecule type" value="Genomic_DNA"/>
</dbReference>
<dbReference type="InterPro" id="IPR036676">
    <property type="entry name" value="PurM-like_C_sf"/>
</dbReference>
<feature type="binding site" evidence="1">
    <location>
        <position position="72"/>
    </location>
    <ligand>
        <name>Mg(2+)</name>
        <dbReference type="ChEBI" id="CHEBI:18420"/>
        <label>4</label>
    </ligand>
</feature>